<protein>
    <submittedName>
        <fullName evidence="1">Uncharacterized protein</fullName>
    </submittedName>
</protein>
<reference evidence="1" key="1">
    <citation type="submission" date="2020-01" db="EMBL/GenBank/DDBJ databases">
        <authorList>
            <person name="Seo Y.L."/>
        </authorList>
    </citation>
    <scope>NUCLEOTIDE SEQUENCE</scope>
    <source>
        <strain evidence="1">R11</strain>
    </source>
</reference>
<proteinExistence type="predicted"/>
<dbReference type="EMBL" id="WWEO01000045">
    <property type="protein sequence ID" value="NCD72510.1"/>
    <property type="molecule type" value="Genomic_DNA"/>
</dbReference>
<sequence>MININVKYFNWKRACFYADSQDISTAFEGGIHLGYVSSRQSRKDDSSRTKLV</sequence>
<name>A0A965ZJW5_9SPHI</name>
<gene>
    <name evidence="1" type="ORF">GSY63_24300</name>
</gene>
<evidence type="ECO:0000313" key="1">
    <source>
        <dbReference type="EMBL" id="NCD72510.1"/>
    </source>
</evidence>
<comment type="caution">
    <text evidence="1">The sequence shown here is derived from an EMBL/GenBank/DDBJ whole genome shotgun (WGS) entry which is preliminary data.</text>
</comment>
<accession>A0A965ZJW5</accession>
<evidence type="ECO:0000313" key="2">
    <source>
        <dbReference type="Proteomes" id="UP000638732"/>
    </source>
</evidence>
<keyword evidence="2" id="KW-1185">Reference proteome</keyword>
<organism evidence="1 2">
    <name type="scientific">Mucilaginibacter agri</name>
    <dbReference type="NCBI Taxonomy" id="2695265"/>
    <lineage>
        <taxon>Bacteria</taxon>
        <taxon>Pseudomonadati</taxon>
        <taxon>Bacteroidota</taxon>
        <taxon>Sphingobacteriia</taxon>
        <taxon>Sphingobacteriales</taxon>
        <taxon>Sphingobacteriaceae</taxon>
        <taxon>Mucilaginibacter</taxon>
    </lineage>
</organism>
<dbReference type="Proteomes" id="UP000638732">
    <property type="component" value="Unassembled WGS sequence"/>
</dbReference>
<dbReference type="AlphaFoldDB" id="A0A965ZJW5"/>
<reference evidence="1" key="2">
    <citation type="submission" date="2020-10" db="EMBL/GenBank/DDBJ databases">
        <title>Mucilaginibacter sp. nov., isolated from soil.</title>
        <authorList>
            <person name="Jeon C.O."/>
        </authorList>
    </citation>
    <scope>NUCLEOTIDE SEQUENCE</scope>
    <source>
        <strain evidence="1">R11</strain>
    </source>
</reference>